<evidence type="ECO:0008006" key="11">
    <source>
        <dbReference type="Google" id="ProtNLM"/>
    </source>
</evidence>
<protein>
    <recommendedName>
        <fullName evidence="11">Enoyl reductase (ER) domain-containing protein</fullName>
    </recommendedName>
</protein>
<dbReference type="PANTHER" id="PTHR42813">
    <property type="entry name" value="ZINC-TYPE ALCOHOL DEHYDROGENASE-LIKE"/>
    <property type="match status" value="1"/>
</dbReference>
<dbReference type="PROSITE" id="PS00059">
    <property type="entry name" value="ADH_ZINC"/>
    <property type="match status" value="1"/>
</dbReference>
<sequence>MRSVVFHGPYKVAVEERPIPKIVDPGDVILKVSYTALCGSELHVFRGLEASGTGYIMGHEFVGEVVEVGDEVETIKKGDKVVPAFTTSCGECFYCKRRTSSRCEKCLLFGSEKLDGGQAEYVRVPNADGSVMKAPEGIEEKYLVLMADIFPTGYFAAKNAFKHFSKEEISEQTVLLIGCGPVGLCALINALEYKPKHLLAIDSIESRLELAKSLGAEPWNFQKDRAGLDKRVLELTNGRGADAVIEVVGLSPALRTAFDLLRPWGVISSVGVHNGEIPWDGNEAYGKNLTIQMGRCPVRSVAAEALEVLKKNQHLLGFMTDHIMPLSKAVEGYEIFNAMKAQKVIFEASCGNSTMISAGIAGKPTGTALEEGQARQRIDETEHGEASEQKSPRRWNNCKGEEANVKEK</sequence>
<comment type="cofactor">
    <cofactor evidence="1 5">
        <name>Zn(2+)</name>
        <dbReference type="ChEBI" id="CHEBI:29105"/>
    </cofactor>
</comment>
<dbReference type="Pfam" id="PF00107">
    <property type="entry name" value="ADH_zinc_N"/>
    <property type="match status" value="1"/>
</dbReference>
<evidence type="ECO:0000313" key="9">
    <source>
        <dbReference type="EMBL" id="TQB72438.1"/>
    </source>
</evidence>
<comment type="caution">
    <text evidence="9">The sequence shown here is derived from an EMBL/GenBank/DDBJ whole genome shotgun (WGS) entry which is preliminary data.</text>
</comment>
<feature type="domain" description="Alcohol dehydrogenase-like C-terminal" evidence="7">
    <location>
        <begin position="181"/>
        <end position="307"/>
    </location>
</feature>
<dbReference type="SUPFAM" id="SSF50129">
    <property type="entry name" value="GroES-like"/>
    <property type="match status" value="1"/>
</dbReference>
<dbReference type="Pfam" id="PF08240">
    <property type="entry name" value="ADH_N"/>
    <property type="match status" value="1"/>
</dbReference>
<evidence type="ECO:0000259" key="8">
    <source>
        <dbReference type="Pfam" id="PF08240"/>
    </source>
</evidence>
<dbReference type="EMBL" id="VIFY01000064">
    <property type="protein sequence ID" value="TQB72438.1"/>
    <property type="molecule type" value="Genomic_DNA"/>
</dbReference>
<evidence type="ECO:0000259" key="7">
    <source>
        <dbReference type="Pfam" id="PF00107"/>
    </source>
</evidence>
<dbReference type="Gene3D" id="3.40.50.720">
    <property type="entry name" value="NAD(P)-binding Rossmann-like Domain"/>
    <property type="match status" value="1"/>
</dbReference>
<dbReference type="SUPFAM" id="SSF51735">
    <property type="entry name" value="NAD(P)-binding Rossmann-fold domains"/>
    <property type="match status" value="1"/>
</dbReference>
<dbReference type="InterPro" id="IPR011032">
    <property type="entry name" value="GroES-like_sf"/>
</dbReference>
<dbReference type="Proteomes" id="UP000319663">
    <property type="component" value="Unassembled WGS sequence"/>
</dbReference>
<reference evidence="9 10" key="1">
    <citation type="submission" date="2019-06" db="EMBL/GenBank/DDBJ databases">
        <title>Wine fermentation using esterase from Monascus purpureus.</title>
        <authorList>
            <person name="Geng C."/>
            <person name="Zhang Y."/>
        </authorList>
    </citation>
    <scope>NUCLEOTIDE SEQUENCE [LARGE SCALE GENOMIC DNA]</scope>
    <source>
        <strain evidence="9">HQ1</strain>
    </source>
</reference>
<evidence type="ECO:0000256" key="5">
    <source>
        <dbReference type="RuleBase" id="RU361277"/>
    </source>
</evidence>
<keyword evidence="3 5" id="KW-0862">Zinc</keyword>
<keyword evidence="4" id="KW-0560">Oxidoreductase</keyword>
<keyword evidence="2 5" id="KW-0479">Metal-binding</keyword>
<keyword evidence="10" id="KW-1185">Reference proteome</keyword>
<dbReference type="InterPro" id="IPR013154">
    <property type="entry name" value="ADH-like_N"/>
</dbReference>
<gene>
    <name evidence="9" type="ORF">MPDQ_006840</name>
</gene>
<dbReference type="InterPro" id="IPR013149">
    <property type="entry name" value="ADH-like_C"/>
</dbReference>
<dbReference type="GO" id="GO:0016491">
    <property type="term" value="F:oxidoreductase activity"/>
    <property type="evidence" value="ECO:0007669"/>
    <property type="project" value="UniProtKB-KW"/>
</dbReference>
<feature type="domain" description="Alcohol dehydrogenase-like N-terminal" evidence="8">
    <location>
        <begin position="25"/>
        <end position="135"/>
    </location>
</feature>
<feature type="region of interest" description="Disordered" evidence="6">
    <location>
        <begin position="364"/>
        <end position="408"/>
    </location>
</feature>
<organism evidence="9 10">
    <name type="scientific">Monascus purpureus</name>
    <name type="common">Red mold</name>
    <name type="synonym">Monascus anka</name>
    <dbReference type="NCBI Taxonomy" id="5098"/>
    <lineage>
        <taxon>Eukaryota</taxon>
        <taxon>Fungi</taxon>
        <taxon>Dikarya</taxon>
        <taxon>Ascomycota</taxon>
        <taxon>Pezizomycotina</taxon>
        <taxon>Eurotiomycetes</taxon>
        <taxon>Eurotiomycetidae</taxon>
        <taxon>Eurotiales</taxon>
        <taxon>Aspergillaceae</taxon>
        <taxon>Monascus</taxon>
    </lineage>
</organism>
<evidence type="ECO:0000256" key="2">
    <source>
        <dbReference type="ARBA" id="ARBA00022723"/>
    </source>
</evidence>
<dbReference type="InterPro" id="IPR002328">
    <property type="entry name" value="ADH_Zn_CS"/>
</dbReference>
<evidence type="ECO:0000256" key="1">
    <source>
        <dbReference type="ARBA" id="ARBA00001947"/>
    </source>
</evidence>
<proteinExistence type="inferred from homology"/>
<dbReference type="AlphaFoldDB" id="A0A507QXV0"/>
<feature type="compositionally biased region" description="Basic and acidic residues" evidence="6">
    <location>
        <begin position="399"/>
        <end position="408"/>
    </location>
</feature>
<evidence type="ECO:0000313" key="10">
    <source>
        <dbReference type="Proteomes" id="UP000319663"/>
    </source>
</evidence>
<dbReference type="CDD" id="cd08284">
    <property type="entry name" value="FDH_like_2"/>
    <property type="match status" value="1"/>
</dbReference>
<comment type="similarity">
    <text evidence="5">Belongs to the zinc-containing alcohol dehydrogenase family.</text>
</comment>
<name>A0A507QXV0_MONPU</name>
<evidence type="ECO:0000256" key="6">
    <source>
        <dbReference type="SAM" id="MobiDB-lite"/>
    </source>
</evidence>
<accession>A0A507QXV0</accession>
<dbReference type="InterPro" id="IPR036291">
    <property type="entry name" value="NAD(P)-bd_dom_sf"/>
</dbReference>
<evidence type="ECO:0000256" key="3">
    <source>
        <dbReference type="ARBA" id="ARBA00022833"/>
    </source>
</evidence>
<feature type="compositionally biased region" description="Basic and acidic residues" evidence="6">
    <location>
        <begin position="372"/>
        <end position="391"/>
    </location>
</feature>
<evidence type="ECO:0000256" key="4">
    <source>
        <dbReference type="ARBA" id="ARBA00023002"/>
    </source>
</evidence>
<dbReference type="PANTHER" id="PTHR42813:SF2">
    <property type="entry name" value="DEHYDROGENASE, ZINC-CONTAINING, PUTATIVE (AFU_ORTHOLOGUE AFUA_2G02810)-RELATED"/>
    <property type="match status" value="1"/>
</dbReference>
<dbReference type="STRING" id="5098.A0A507QXV0"/>
<dbReference type="Gene3D" id="3.90.180.10">
    <property type="entry name" value="Medium-chain alcohol dehydrogenases, catalytic domain"/>
    <property type="match status" value="1"/>
</dbReference>
<dbReference type="GO" id="GO:0008270">
    <property type="term" value="F:zinc ion binding"/>
    <property type="evidence" value="ECO:0007669"/>
    <property type="project" value="InterPro"/>
</dbReference>